<protein>
    <submittedName>
        <fullName evidence="1">Uncharacterized protein</fullName>
    </submittedName>
</protein>
<dbReference type="Gene3D" id="2.50.20.20">
    <property type="match status" value="1"/>
</dbReference>
<sequence length="222" mass="25267">MPLAAAAGVILLLVVIGKTLLFSTNSIDEAKTLETAIDNTFASKSFRFMVESKLLGENEFYSKVEGERVLPDKVHIKGTVLKTPVEFTQVENNTYMKDPFSGKWITLKDMKMSQTELFVSELNPLANFNFKDIPEQALVGEERVDGDNCLVYELKPNVENVFLEEQFDDFYYKVWVDKNDLTIRQAIIRANKADSTPGGLEILIKLWDYNRELKIDVPVTTK</sequence>
<dbReference type="EMBL" id="CP019698">
    <property type="protein sequence ID" value="AQS60603.1"/>
    <property type="molecule type" value="Genomic_DNA"/>
</dbReference>
<keyword evidence="2" id="KW-1185">Reference proteome</keyword>
<dbReference type="Proteomes" id="UP000189464">
    <property type="component" value="Chromosome"/>
</dbReference>
<proteinExistence type="predicted"/>
<dbReference type="KEGG" id="dfg:B0537_12320"/>
<reference evidence="1 2" key="1">
    <citation type="journal article" date="2016" name="Int. J. Syst. Evol. Microbiol.">
        <title>Desulfotomaculum ferrireducens sp. nov., a moderately thermophilic sulfate-reducing and dissimilatory Fe(III)-reducing bacterium isolated from compost.</title>
        <authorList>
            <person name="Yang G."/>
            <person name="Guo J."/>
            <person name="Zhuang L."/>
            <person name="Yuan Y."/>
            <person name="Zhou S."/>
        </authorList>
    </citation>
    <scope>NUCLEOTIDE SEQUENCE [LARGE SCALE GENOMIC DNA]</scope>
    <source>
        <strain evidence="1 2">GSS09</strain>
    </source>
</reference>
<evidence type="ECO:0000313" key="1">
    <source>
        <dbReference type="EMBL" id="AQS60603.1"/>
    </source>
</evidence>
<evidence type="ECO:0000313" key="2">
    <source>
        <dbReference type="Proteomes" id="UP000189464"/>
    </source>
</evidence>
<gene>
    <name evidence="1" type="ORF">B0537_12320</name>
</gene>
<dbReference type="STRING" id="1833852.B0537_12320"/>
<name>A0A1S6J0P5_9FIRM</name>
<accession>A0A1S6J0P5</accession>
<organism evidence="1 2">
    <name type="scientific">Desulforamulus ferrireducens</name>
    <dbReference type="NCBI Taxonomy" id="1833852"/>
    <lineage>
        <taxon>Bacteria</taxon>
        <taxon>Bacillati</taxon>
        <taxon>Bacillota</taxon>
        <taxon>Clostridia</taxon>
        <taxon>Eubacteriales</taxon>
        <taxon>Peptococcaceae</taxon>
        <taxon>Desulforamulus</taxon>
    </lineage>
</organism>
<dbReference type="AlphaFoldDB" id="A0A1S6J0P5"/>
<dbReference type="OrthoDB" id="1721427at2"/>